<dbReference type="Proteomes" id="UP001243330">
    <property type="component" value="Unassembled WGS sequence"/>
</dbReference>
<organism evidence="2 3">
    <name type="scientific">Colletotrichum chrysophilum</name>
    <dbReference type="NCBI Taxonomy" id="1836956"/>
    <lineage>
        <taxon>Eukaryota</taxon>
        <taxon>Fungi</taxon>
        <taxon>Dikarya</taxon>
        <taxon>Ascomycota</taxon>
        <taxon>Pezizomycotina</taxon>
        <taxon>Sordariomycetes</taxon>
        <taxon>Hypocreomycetidae</taxon>
        <taxon>Glomerellales</taxon>
        <taxon>Glomerellaceae</taxon>
        <taxon>Colletotrichum</taxon>
        <taxon>Colletotrichum gloeosporioides species complex</taxon>
    </lineage>
</organism>
<evidence type="ECO:0000256" key="1">
    <source>
        <dbReference type="SAM" id="Phobius"/>
    </source>
</evidence>
<keyword evidence="1" id="KW-0472">Membrane</keyword>
<proteinExistence type="predicted"/>
<keyword evidence="1" id="KW-1133">Transmembrane helix</keyword>
<feature type="transmembrane region" description="Helical" evidence="1">
    <location>
        <begin position="12"/>
        <end position="35"/>
    </location>
</feature>
<dbReference type="EMBL" id="JAQOWY010000059">
    <property type="protein sequence ID" value="KAK1853203.1"/>
    <property type="molecule type" value="Genomic_DNA"/>
</dbReference>
<keyword evidence="1" id="KW-0812">Transmembrane</keyword>
<keyword evidence="3" id="KW-1185">Reference proteome</keyword>
<gene>
    <name evidence="2" type="ORF">CCHR01_04133</name>
</gene>
<accession>A0AAD9ELZ1</accession>
<protein>
    <submittedName>
        <fullName evidence="2">Uncharacterized protein</fullName>
    </submittedName>
</protein>
<evidence type="ECO:0000313" key="3">
    <source>
        <dbReference type="Proteomes" id="UP001243330"/>
    </source>
</evidence>
<evidence type="ECO:0000313" key="2">
    <source>
        <dbReference type="EMBL" id="KAK1853203.1"/>
    </source>
</evidence>
<dbReference type="AlphaFoldDB" id="A0AAD9ELZ1"/>
<reference evidence="2" key="1">
    <citation type="submission" date="2023-01" db="EMBL/GenBank/DDBJ databases">
        <title>Colletotrichum chrysophilum M932 genome sequence.</title>
        <authorList>
            <person name="Baroncelli R."/>
        </authorList>
    </citation>
    <scope>NUCLEOTIDE SEQUENCE</scope>
    <source>
        <strain evidence="2">M932</strain>
    </source>
</reference>
<name>A0AAD9ELZ1_9PEZI</name>
<sequence>MDRRSAYVPSTGVVLVVILGSVAGASILAGAFMLWRKRMAARHSRHP</sequence>
<comment type="caution">
    <text evidence="2">The sequence shown here is derived from an EMBL/GenBank/DDBJ whole genome shotgun (WGS) entry which is preliminary data.</text>
</comment>